<accession>A0A1D8CV93</accession>
<protein>
    <recommendedName>
        <fullName evidence="1">Glycosyl transferase family 1 domain-containing protein</fullName>
    </recommendedName>
</protein>
<organism evidence="2 3">
    <name type="scientific">Chlorobaculum limnaeum</name>
    <dbReference type="NCBI Taxonomy" id="274537"/>
    <lineage>
        <taxon>Bacteria</taxon>
        <taxon>Pseudomonadati</taxon>
        <taxon>Chlorobiota</taxon>
        <taxon>Chlorobiia</taxon>
        <taxon>Chlorobiales</taxon>
        <taxon>Chlorobiaceae</taxon>
        <taxon>Chlorobaculum</taxon>
    </lineage>
</organism>
<dbReference type="KEGG" id="clz:BIU88_00450"/>
<dbReference type="GO" id="GO:0016757">
    <property type="term" value="F:glycosyltransferase activity"/>
    <property type="evidence" value="ECO:0007669"/>
    <property type="project" value="InterPro"/>
</dbReference>
<dbReference type="InterPro" id="IPR001296">
    <property type="entry name" value="Glyco_trans_1"/>
</dbReference>
<dbReference type="EMBL" id="CP017305">
    <property type="protein sequence ID" value="AOS82752.1"/>
    <property type="molecule type" value="Genomic_DNA"/>
</dbReference>
<evidence type="ECO:0000259" key="1">
    <source>
        <dbReference type="Pfam" id="PF00534"/>
    </source>
</evidence>
<feature type="domain" description="Glycosyl transferase family 1" evidence="1">
    <location>
        <begin position="19"/>
        <end position="180"/>
    </location>
</feature>
<dbReference type="Gene3D" id="3.40.50.2000">
    <property type="entry name" value="Glycogen Phosphorylase B"/>
    <property type="match status" value="1"/>
</dbReference>
<dbReference type="PANTHER" id="PTHR12526:SF630">
    <property type="entry name" value="GLYCOSYLTRANSFERASE"/>
    <property type="match status" value="1"/>
</dbReference>
<reference evidence="2" key="1">
    <citation type="submission" date="2016-09" db="EMBL/GenBank/DDBJ databases">
        <title>Genome sequence of Chlorobaculum limnaeum.</title>
        <authorList>
            <person name="Liu Z."/>
            <person name="Tank M."/>
            <person name="Bryant D.A."/>
        </authorList>
    </citation>
    <scope>NUCLEOTIDE SEQUENCE [LARGE SCALE GENOMIC DNA]</scope>
    <source>
        <strain evidence="2">DSM 1677</strain>
    </source>
</reference>
<keyword evidence="3" id="KW-1185">Reference proteome</keyword>
<evidence type="ECO:0000313" key="3">
    <source>
        <dbReference type="Proteomes" id="UP000095185"/>
    </source>
</evidence>
<name>A0A1D8CV93_CHLLM</name>
<dbReference type="Proteomes" id="UP000095185">
    <property type="component" value="Chromosome"/>
</dbReference>
<sequence length="206" mass="23367">MFSKIKDEDVRNSDIRLKLVFAGLAGKKDLIVNAIRGLDYLGEDAKKCKLEIIGPTRKEIEKSLGKDNYILEKLQNVISILGFVSRSVALNYLSKADFSIILRPDQRFANAGFPTKLVESMSVGVPVICNLTGDISQYVHDGKNGLIVLNCSPIEFSIVLKKAITLSEEEKKVMSINAKKYSEKYFYYHQWTKCIQEFMNNVNVRY</sequence>
<dbReference type="STRING" id="274537.BIU88_00450"/>
<dbReference type="Pfam" id="PF00534">
    <property type="entry name" value="Glycos_transf_1"/>
    <property type="match status" value="1"/>
</dbReference>
<dbReference type="SUPFAM" id="SSF53756">
    <property type="entry name" value="UDP-Glycosyltransferase/glycogen phosphorylase"/>
    <property type="match status" value="1"/>
</dbReference>
<dbReference type="PANTHER" id="PTHR12526">
    <property type="entry name" value="GLYCOSYLTRANSFERASE"/>
    <property type="match status" value="1"/>
</dbReference>
<evidence type="ECO:0000313" key="2">
    <source>
        <dbReference type="EMBL" id="AOS82752.1"/>
    </source>
</evidence>
<proteinExistence type="predicted"/>
<dbReference type="AlphaFoldDB" id="A0A1D8CV93"/>
<gene>
    <name evidence="2" type="ORF">BIU88_00450</name>
</gene>